<name>A0A345D758_CTEID</name>
<keyword evidence="1" id="KW-0472">Membrane</keyword>
<keyword evidence="1" id="KW-0812">Transmembrane</keyword>
<protein>
    <submittedName>
        <fullName evidence="2">Chemokine ligand-like protein</fullName>
    </submittedName>
</protein>
<feature type="transmembrane region" description="Helical" evidence="1">
    <location>
        <begin position="40"/>
        <end position="61"/>
    </location>
</feature>
<dbReference type="EMBL" id="MF783158">
    <property type="protein sequence ID" value="AXF84188.1"/>
    <property type="molecule type" value="mRNA"/>
</dbReference>
<accession>A0A345D758</accession>
<evidence type="ECO:0000313" key="2">
    <source>
        <dbReference type="EMBL" id="AXF84188.1"/>
    </source>
</evidence>
<organism evidence="2">
    <name type="scientific">Ctenopharyngodon idella</name>
    <name type="common">Grass carp</name>
    <name type="synonym">Leuciscus idella</name>
    <dbReference type="NCBI Taxonomy" id="7959"/>
    <lineage>
        <taxon>Eukaryota</taxon>
        <taxon>Metazoa</taxon>
        <taxon>Chordata</taxon>
        <taxon>Craniata</taxon>
        <taxon>Vertebrata</taxon>
        <taxon>Euteleostomi</taxon>
        <taxon>Actinopterygii</taxon>
        <taxon>Neopterygii</taxon>
        <taxon>Teleostei</taxon>
        <taxon>Ostariophysi</taxon>
        <taxon>Cypriniformes</taxon>
        <taxon>Xenocyprididae</taxon>
        <taxon>Xenocypridinae</taxon>
        <taxon>Ctenopharyngodon</taxon>
    </lineage>
</organism>
<proteinExistence type="evidence at transcript level"/>
<keyword evidence="1" id="KW-1133">Transmembrane helix</keyword>
<reference evidence="2" key="1">
    <citation type="submission" date="2017-08" db="EMBL/GenBank/DDBJ databases">
        <title>An investigation of the diversity and expression of chemokine superfamily by teleost fishes grass carp Ctenopharyngodon idella.</title>
        <authorList>
            <person name="Liao Z."/>
            <person name="Su J."/>
        </authorList>
    </citation>
    <scope>NUCLEOTIDE SEQUENCE</scope>
</reference>
<dbReference type="AlphaFoldDB" id="A0A345D758"/>
<sequence>MYLATMSCSCHLCCVQYVKLVLLCHYLKKYDSHVYKLNRLLSVLLVTMFTLFFYSYIHIYILQFLYL</sequence>
<evidence type="ECO:0000256" key="1">
    <source>
        <dbReference type="SAM" id="Phobius"/>
    </source>
</evidence>